<keyword evidence="1" id="KW-0433">Leucine-rich repeat</keyword>
<organism evidence="7 8">
    <name type="scientific">Chiloscyllium punctatum</name>
    <name type="common">Brownbanded bambooshark</name>
    <name type="synonym">Hemiscyllium punctatum</name>
    <dbReference type="NCBI Taxonomy" id="137246"/>
    <lineage>
        <taxon>Eukaryota</taxon>
        <taxon>Metazoa</taxon>
        <taxon>Chordata</taxon>
        <taxon>Craniata</taxon>
        <taxon>Vertebrata</taxon>
        <taxon>Chondrichthyes</taxon>
        <taxon>Elasmobranchii</taxon>
        <taxon>Galeomorphii</taxon>
        <taxon>Galeoidea</taxon>
        <taxon>Orectolobiformes</taxon>
        <taxon>Hemiscylliidae</taxon>
        <taxon>Chiloscyllium</taxon>
    </lineage>
</organism>
<dbReference type="STRING" id="137246.A0A401SXZ0"/>
<feature type="chain" id="PRO_5019491629" description="LRRNT domain-containing protein" evidence="5">
    <location>
        <begin position="26"/>
        <end position="160"/>
    </location>
</feature>
<dbReference type="Pfam" id="PF13855">
    <property type="entry name" value="LRR_8"/>
    <property type="match status" value="1"/>
</dbReference>
<dbReference type="SMART" id="SM00013">
    <property type="entry name" value="LRRNT"/>
    <property type="match status" value="1"/>
</dbReference>
<keyword evidence="8" id="KW-1185">Reference proteome</keyword>
<dbReference type="InterPro" id="IPR032675">
    <property type="entry name" value="LRR_dom_sf"/>
</dbReference>
<dbReference type="GO" id="GO:0098552">
    <property type="term" value="C:side of membrane"/>
    <property type="evidence" value="ECO:0007669"/>
    <property type="project" value="UniProtKB-KW"/>
</dbReference>
<evidence type="ECO:0000256" key="2">
    <source>
        <dbReference type="ARBA" id="ARBA00022729"/>
    </source>
</evidence>
<dbReference type="InterPro" id="IPR003591">
    <property type="entry name" value="Leu-rich_rpt_typical-subtyp"/>
</dbReference>
<evidence type="ECO:0000256" key="5">
    <source>
        <dbReference type="SAM" id="SignalP"/>
    </source>
</evidence>
<name>A0A401SXZ0_CHIPU</name>
<evidence type="ECO:0000256" key="3">
    <source>
        <dbReference type="ARBA" id="ARBA00022737"/>
    </source>
</evidence>
<dbReference type="PANTHER" id="PTHR24369">
    <property type="entry name" value="ANTIGEN BSP, PUTATIVE-RELATED"/>
    <property type="match status" value="1"/>
</dbReference>
<dbReference type="InterPro" id="IPR050541">
    <property type="entry name" value="LRR_TM_domain-containing"/>
</dbReference>
<dbReference type="GO" id="GO:0043204">
    <property type="term" value="C:perikaryon"/>
    <property type="evidence" value="ECO:0007669"/>
    <property type="project" value="UniProtKB-SubCell"/>
</dbReference>
<evidence type="ECO:0000313" key="7">
    <source>
        <dbReference type="EMBL" id="GCC35272.1"/>
    </source>
</evidence>
<feature type="domain" description="LRRNT" evidence="6">
    <location>
        <begin position="25"/>
        <end position="57"/>
    </location>
</feature>
<keyword evidence="4" id="KW-0325">Glycoprotein</keyword>
<dbReference type="InterPro" id="IPR001611">
    <property type="entry name" value="Leu-rich_rpt"/>
</dbReference>
<comment type="caution">
    <text evidence="7">The sequence shown here is derived from an EMBL/GenBank/DDBJ whole genome shotgun (WGS) entry which is preliminary data.</text>
</comment>
<evidence type="ECO:0000256" key="1">
    <source>
        <dbReference type="ARBA" id="ARBA00022614"/>
    </source>
</evidence>
<keyword evidence="3" id="KW-0677">Repeat</keyword>
<dbReference type="Proteomes" id="UP000287033">
    <property type="component" value="Unassembled WGS sequence"/>
</dbReference>
<sequence length="160" mass="17698">MARFKDRFPGSVLLTLLFHGFCTHACPSRCVCSGSNVDCHHLGLKAVPRGIPRNTERLDLDKNNITRISKMDFVGLKNLRVLHLEENQINVIERGAFQDLKQLERLFAQPDCTSSARSVCTSFTRSTQRIGLGVRAVNTESLLCCKEPAGAAELPGCVKL</sequence>
<protein>
    <recommendedName>
        <fullName evidence="6">LRRNT domain-containing protein</fullName>
    </recommendedName>
</protein>
<dbReference type="PANTHER" id="PTHR24369:SF196">
    <property type="entry name" value="RETICULON 4 RECEPTOR LIKE 1"/>
    <property type="match status" value="1"/>
</dbReference>
<dbReference type="EMBL" id="BEZZ01000682">
    <property type="protein sequence ID" value="GCC35272.1"/>
    <property type="molecule type" value="Genomic_DNA"/>
</dbReference>
<evidence type="ECO:0000256" key="4">
    <source>
        <dbReference type="ARBA" id="ARBA00023180"/>
    </source>
</evidence>
<gene>
    <name evidence="7" type="ORF">chiPu_0013755</name>
</gene>
<dbReference type="GO" id="GO:0045121">
    <property type="term" value="C:membrane raft"/>
    <property type="evidence" value="ECO:0007669"/>
    <property type="project" value="UniProtKB-SubCell"/>
</dbReference>
<dbReference type="SMART" id="SM00369">
    <property type="entry name" value="LRR_TYP"/>
    <property type="match status" value="1"/>
</dbReference>
<dbReference type="GO" id="GO:0005886">
    <property type="term" value="C:plasma membrane"/>
    <property type="evidence" value="ECO:0007669"/>
    <property type="project" value="UniProtKB-SubCell"/>
</dbReference>
<dbReference type="InterPro" id="IPR000372">
    <property type="entry name" value="LRRNT"/>
</dbReference>
<accession>A0A401SXZ0</accession>
<dbReference type="SUPFAM" id="SSF52058">
    <property type="entry name" value="L domain-like"/>
    <property type="match status" value="1"/>
</dbReference>
<keyword evidence="2 5" id="KW-0732">Signal</keyword>
<dbReference type="Gene3D" id="3.80.10.10">
    <property type="entry name" value="Ribonuclease Inhibitor"/>
    <property type="match status" value="1"/>
</dbReference>
<proteinExistence type="predicted"/>
<dbReference type="GO" id="GO:0042995">
    <property type="term" value="C:cell projection"/>
    <property type="evidence" value="ECO:0007669"/>
    <property type="project" value="UniProtKB-SubCell"/>
</dbReference>
<dbReference type="OrthoDB" id="1600340at2759"/>
<reference evidence="7 8" key="1">
    <citation type="journal article" date="2018" name="Nat. Ecol. Evol.">
        <title>Shark genomes provide insights into elasmobranch evolution and the origin of vertebrates.</title>
        <authorList>
            <person name="Hara Y"/>
            <person name="Yamaguchi K"/>
            <person name="Onimaru K"/>
            <person name="Kadota M"/>
            <person name="Koyanagi M"/>
            <person name="Keeley SD"/>
            <person name="Tatsumi K"/>
            <person name="Tanaka K"/>
            <person name="Motone F"/>
            <person name="Kageyama Y"/>
            <person name="Nozu R"/>
            <person name="Adachi N"/>
            <person name="Nishimura O"/>
            <person name="Nakagawa R"/>
            <person name="Tanegashima C"/>
            <person name="Kiyatake I"/>
            <person name="Matsumoto R"/>
            <person name="Murakumo K"/>
            <person name="Nishida K"/>
            <person name="Terakita A"/>
            <person name="Kuratani S"/>
            <person name="Sato K"/>
            <person name="Hyodo S Kuraku.S."/>
        </authorList>
    </citation>
    <scope>NUCLEOTIDE SEQUENCE [LARGE SCALE GENOMIC DNA]</scope>
</reference>
<dbReference type="Pfam" id="PF01462">
    <property type="entry name" value="LRRNT"/>
    <property type="match status" value="1"/>
</dbReference>
<dbReference type="FunFam" id="3.80.10.10:FF:000032">
    <property type="entry name" value="Slit homolog 2 (Drosophila)"/>
    <property type="match status" value="1"/>
</dbReference>
<feature type="signal peptide" evidence="5">
    <location>
        <begin position="1"/>
        <end position="25"/>
    </location>
</feature>
<dbReference type="AlphaFoldDB" id="A0A401SXZ0"/>
<evidence type="ECO:0000313" key="8">
    <source>
        <dbReference type="Proteomes" id="UP000287033"/>
    </source>
</evidence>
<evidence type="ECO:0000259" key="6">
    <source>
        <dbReference type="SMART" id="SM00013"/>
    </source>
</evidence>